<feature type="region of interest" description="Disordered" evidence="1">
    <location>
        <begin position="21"/>
        <end position="142"/>
    </location>
</feature>
<evidence type="ECO:0000259" key="2">
    <source>
        <dbReference type="Pfam" id="PF20516"/>
    </source>
</evidence>
<proteinExistence type="predicted"/>
<organism evidence="3 4">
    <name type="scientific">Zalerion maritima</name>
    <dbReference type="NCBI Taxonomy" id="339359"/>
    <lineage>
        <taxon>Eukaryota</taxon>
        <taxon>Fungi</taxon>
        <taxon>Dikarya</taxon>
        <taxon>Ascomycota</taxon>
        <taxon>Pezizomycotina</taxon>
        <taxon>Sordariomycetes</taxon>
        <taxon>Lulworthiomycetidae</taxon>
        <taxon>Lulworthiales</taxon>
        <taxon>Lulworthiaceae</taxon>
        <taxon>Zalerion</taxon>
    </lineage>
</organism>
<dbReference type="Pfam" id="PF20516">
    <property type="entry name" value="PDDEXK_12"/>
    <property type="match status" value="1"/>
</dbReference>
<accession>A0AAD5RGJ2</accession>
<evidence type="ECO:0000256" key="1">
    <source>
        <dbReference type="SAM" id="MobiDB-lite"/>
    </source>
</evidence>
<dbReference type="EMBL" id="JAKWBI020000746">
    <property type="protein sequence ID" value="KAJ2892688.1"/>
    <property type="molecule type" value="Genomic_DNA"/>
</dbReference>
<evidence type="ECO:0000313" key="3">
    <source>
        <dbReference type="EMBL" id="KAJ2892688.1"/>
    </source>
</evidence>
<dbReference type="Proteomes" id="UP001201980">
    <property type="component" value="Unassembled WGS sequence"/>
</dbReference>
<reference evidence="3" key="1">
    <citation type="submission" date="2022-07" db="EMBL/GenBank/DDBJ databases">
        <title>Draft genome sequence of Zalerion maritima ATCC 34329, a (micro)plastics degrading marine fungus.</title>
        <authorList>
            <person name="Paco A."/>
            <person name="Goncalves M.F.M."/>
            <person name="Rocha-Santos T.A.P."/>
            <person name="Alves A."/>
        </authorList>
    </citation>
    <scope>NUCLEOTIDE SEQUENCE</scope>
    <source>
        <strain evidence="3">ATCC 34329</strain>
    </source>
</reference>
<name>A0AAD5RGJ2_9PEZI</name>
<keyword evidence="4" id="KW-1185">Reference proteome</keyword>
<dbReference type="AlphaFoldDB" id="A0AAD5RGJ2"/>
<dbReference type="InterPro" id="IPR046797">
    <property type="entry name" value="PDDEXK_12"/>
</dbReference>
<feature type="compositionally biased region" description="Low complexity" evidence="1">
    <location>
        <begin position="120"/>
        <end position="140"/>
    </location>
</feature>
<feature type="domain" description="PD-(D/E)XK nuclease-like" evidence="2">
    <location>
        <begin position="217"/>
        <end position="470"/>
    </location>
</feature>
<comment type="caution">
    <text evidence="3">The sequence shown here is derived from an EMBL/GenBank/DDBJ whole genome shotgun (WGS) entry which is preliminary data.</text>
</comment>
<evidence type="ECO:0000313" key="4">
    <source>
        <dbReference type="Proteomes" id="UP001201980"/>
    </source>
</evidence>
<protein>
    <recommendedName>
        <fullName evidence="2">PD-(D/E)XK nuclease-like domain-containing protein</fullName>
    </recommendedName>
</protein>
<gene>
    <name evidence="3" type="ORF">MKZ38_009478</name>
</gene>
<sequence>MGRSNSAKTNQRILTWLSTIDKNYPKPQDNIKTPTPISHRKHFLPSPSLSDQTSMDDAAIPTTPKRPRLANLDDQDATPTVEPPTVRAPVQLRHQSRTGSSPKRYGRKRKAGGVKDDESVSTTTTGTSTSGASSPSKASGIMTTLDLCPEGAEWHPIEPVSQLSSPKLRDFVRVIKRTAGGNGYMPKSFEACIRSASEAAGAAIDFEDFGSHAFVSTAEAEQALSEQPGYLPPLEDVLNIIDRALELQATWDHEAGWSHEVYHPLLASILRHPKASPKPFVDFTVATTASPHPNYIPYGVPSRKVDYFIYFDPSRSHCTTAISPFAIICEAPSVVLDRLDDLRRRTGTATPNPTTFPRLKRAPMVVCVETKKQGAGSHGAELQLGVWHAYQWKFLLAHASSPSALDELAFLPGILIEGHSWSFTASMRQKNGKTAIWSHLPFGRTDSAAGVYRIIAVVRFLAKWVRDTYWPWFAKYILGCDFNK</sequence>